<gene>
    <name evidence="2" type="ORF">BO99DRAFT_141110</name>
</gene>
<organism evidence="2 3">
    <name type="scientific">Aspergillus violaceofuscus (strain CBS 115571)</name>
    <dbReference type="NCBI Taxonomy" id="1450538"/>
    <lineage>
        <taxon>Eukaryota</taxon>
        <taxon>Fungi</taxon>
        <taxon>Dikarya</taxon>
        <taxon>Ascomycota</taxon>
        <taxon>Pezizomycotina</taxon>
        <taxon>Eurotiomycetes</taxon>
        <taxon>Eurotiomycetidae</taxon>
        <taxon>Eurotiales</taxon>
        <taxon>Aspergillaceae</taxon>
        <taxon>Aspergillus</taxon>
    </lineage>
</organism>
<name>A0A2V5II03_ASPV1</name>
<dbReference type="AlphaFoldDB" id="A0A2V5II03"/>
<evidence type="ECO:0000256" key="1">
    <source>
        <dbReference type="SAM" id="Phobius"/>
    </source>
</evidence>
<keyword evidence="1" id="KW-0472">Membrane</keyword>
<evidence type="ECO:0000313" key="2">
    <source>
        <dbReference type="EMBL" id="PYI19346.1"/>
    </source>
</evidence>
<dbReference type="EMBL" id="KZ825135">
    <property type="protein sequence ID" value="PYI19346.1"/>
    <property type="molecule type" value="Genomic_DNA"/>
</dbReference>
<sequence length="151" mass="16641">MTVIPSCILFLSSMSFLLTTCFSFALPASSFFPSLFLFLFLFLIPLISSYSLLSSSLRPTFPRSHSLSSPAIHPSSSTSPPPPPTPSWGAFVHTVLTWVELQPSAIFFKSHFRLFLSFPALAPSAKNVLTTPVFSSPPLTLPFFLPTGRYY</sequence>
<dbReference type="Proteomes" id="UP000249829">
    <property type="component" value="Unassembled WGS sequence"/>
</dbReference>
<reference evidence="2 3" key="1">
    <citation type="submission" date="2018-02" db="EMBL/GenBank/DDBJ databases">
        <title>The genomes of Aspergillus section Nigri reveals drivers in fungal speciation.</title>
        <authorList>
            <consortium name="DOE Joint Genome Institute"/>
            <person name="Vesth T.C."/>
            <person name="Nybo J."/>
            <person name="Theobald S."/>
            <person name="Brandl J."/>
            <person name="Frisvad J.C."/>
            <person name="Nielsen K.F."/>
            <person name="Lyhne E.K."/>
            <person name="Kogle M.E."/>
            <person name="Kuo A."/>
            <person name="Riley R."/>
            <person name="Clum A."/>
            <person name="Nolan M."/>
            <person name="Lipzen A."/>
            <person name="Salamov A."/>
            <person name="Henrissat B."/>
            <person name="Wiebenga A."/>
            <person name="De vries R.P."/>
            <person name="Grigoriev I.V."/>
            <person name="Mortensen U.H."/>
            <person name="Andersen M.R."/>
            <person name="Baker S.E."/>
        </authorList>
    </citation>
    <scope>NUCLEOTIDE SEQUENCE [LARGE SCALE GENOMIC DNA]</scope>
    <source>
        <strain evidence="2 3">CBS 115571</strain>
    </source>
</reference>
<proteinExistence type="predicted"/>
<evidence type="ECO:0000313" key="3">
    <source>
        <dbReference type="Proteomes" id="UP000249829"/>
    </source>
</evidence>
<keyword evidence="1" id="KW-0812">Transmembrane</keyword>
<accession>A0A2V5II03</accession>
<protein>
    <submittedName>
        <fullName evidence="2">Uncharacterized protein</fullName>
    </submittedName>
</protein>
<keyword evidence="1" id="KW-1133">Transmembrane helix</keyword>
<keyword evidence="3" id="KW-1185">Reference proteome</keyword>
<feature type="transmembrane region" description="Helical" evidence="1">
    <location>
        <begin position="33"/>
        <end position="53"/>
    </location>
</feature>